<dbReference type="PROSITE" id="PS01148">
    <property type="entry name" value="UPF0033"/>
    <property type="match status" value="1"/>
</dbReference>
<comment type="similarity">
    <text evidence="1">Belongs to the sulfur carrier protein TusA family.</text>
</comment>
<name>A0ABS4EEX7_9FIRM</name>
<organism evidence="3 4">
    <name type="scientific">Metaclostridioides mangenotii</name>
    <dbReference type="NCBI Taxonomy" id="1540"/>
    <lineage>
        <taxon>Bacteria</taxon>
        <taxon>Bacillati</taxon>
        <taxon>Bacillota</taxon>
        <taxon>Clostridia</taxon>
        <taxon>Peptostreptococcales</taxon>
        <taxon>Peptostreptococcaceae</taxon>
        <taxon>Metaclostridioides</taxon>
    </lineage>
</organism>
<dbReference type="PANTHER" id="PTHR33279">
    <property type="entry name" value="SULFUR CARRIER PROTEIN YEDF-RELATED"/>
    <property type="match status" value="1"/>
</dbReference>
<dbReference type="Pfam" id="PF01206">
    <property type="entry name" value="TusA"/>
    <property type="match status" value="1"/>
</dbReference>
<proteinExistence type="inferred from homology"/>
<dbReference type="InterPro" id="IPR027396">
    <property type="entry name" value="DsrEFH-like"/>
</dbReference>
<keyword evidence="4" id="KW-1185">Reference proteome</keyword>
<evidence type="ECO:0000256" key="1">
    <source>
        <dbReference type="ARBA" id="ARBA00008984"/>
    </source>
</evidence>
<dbReference type="InterPro" id="IPR019870">
    <property type="entry name" value="Se_metab_YedF"/>
</dbReference>
<protein>
    <submittedName>
        <fullName evidence="3">Selenium metabolism protein YedF</fullName>
    </submittedName>
</protein>
<evidence type="ECO:0000259" key="2">
    <source>
        <dbReference type="PROSITE" id="PS01148"/>
    </source>
</evidence>
<dbReference type="PANTHER" id="PTHR33279:SF6">
    <property type="entry name" value="SULFUR CARRIER PROTEIN YEDF-RELATED"/>
    <property type="match status" value="1"/>
</dbReference>
<reference evidence="3 4" key="1">
    <citation type="submission" date="2021-03" db="EMBL/GenBank/DDBJ databases">
        <title>Genomic Encyclopedia of Type Strains, Phase IV (KMG-IV): sequencing the most valuable type-strain genomes for metagenomic binning, comparative biology and taxonomic classification.</title>
        <authorList>
            <person name="Goeker M."/>
        </authorList>
    </citation>
    <scope>NUCLEOTIDE SEQUENCE [LARGE SCALE GENOMIC DNA]</scope>
    <source>
        <strain evidence="3 4">DSM 1289</strain>
    </source>
</reference>
<accession>A0ABS4EEX7</accession>
<dbReference type="InterPro" id="IPR001455">
    <property type="entry name" value="TusA-like"/>
</dbReference>
<gene>
    <name evidence="3" type="ORF">J2Z43_002945</name>
</gene>
<dbReference type="Gene3D" id="3.30.110.40">
    <property type="entry name" value="TusA-like domain"/>
    <property type="match status" value="1"/>
</dbReference>
<dbReference type="NCBIfam" id="TIGR03527">
    <property type="entry name" value="selenium_YedF"/>
    <property type="match status" value="1"/>
</dbReference>
<evidence type="ECO:0000313" key="3">
    <source>
        <dbReference type="EMBL" id="MBP1856492.1"/>
    </source>
</evidence>
<dbReference type="SUPFAM" id="SSF75169">
    <property type="entry name" value="DsrEFH-like"/>
    <property type="match status" value="1"/>
</dbReference>
<dbReference type="RefSeq" id="WP_209457773.1">
    <property type="nucleotide sequence ID" value="NZ_BAAACS010000006.1"/>
</dbReference>
<dbReference type="SUPFAM" id="SSF64307">
    <property type="entry name" value="SirA-like"/>
    <property type="match status" value="1"/>
</dbReference>
<comment type="caution">
    <text evidence="3">The sequence shown here is derived from an EMBL/GenBank/DDBJ whole genome shotgun (WGS) entry which is preliminary data.</text>
</comment>
<dbReference type="InterPro" id="IPR036868">
    <property type="entry name" value="TusA-like_sf"/>
</dbReference>
<sequence length="200" mass="21882">MRVEVDARGLACPKPVINTKKELEKLSDGIVVTTVDNKMAKENLLKLAKSLNLESNIVKDEEDLITIEIFKNGETCDLAEAVIEENDDLENRCIFITKDSMGSGSDELGQVLIKGFVYTLTESKPYPKSILLVNGGVKLSTVNEDTIGNLKILEEAGVEVLSCGACLDYYDLKDELKVGSVTNMYSIVEALKNSSNTITI</sequence>
<dbReference type="EMBL" id="JAGGJX010000009">
    <property type="protein sequence ID" value="MBP1856492.1"/>
    <property type="molecule type" value="Genomic_DNA"/>
</dbReference>
<evidence type="ECO:0000313" key="4">
    <source>
        <dbReference type="Proteomes" id="UP000767291"/>
    </source>
</evidence>
<feature type="domain" description="UPF0033" evidence="2">
    <location>
        <begin position="5"/>
        <end position="29"/>
    </location>
</feature>
<dbReference type="Proteomes" id="UP000767291">
    <property type="component" value="Unassembled WGS sequence"/>
</dbReference>